<reference evidence="5 6" key="1">
    <citation type="journal article" date="2018" name="Mol. Biol. Evol.">
        <title>Broad Genomic Sampling Reveals a Smut Pathogenic Ancestry of the Fungal Clade Ustilaginomycotina.</title>
        <authorList>
            <person name="Kijpornyongpan T."/>
            <person name="Mondo S.J."/>
            <person name="Barry K."/>
            <person name="Sandor L."/>
            <person name="Lee J."/>
            <person name="Lipzen A."/>
            <person name="Pangilinan J."/>
            <person name="LaButti K."/>
            <person name="Hainaut M."/>
            <person name="Henrissat B."/>
            <person name="Grigoriev I.V."/>
            <person name="Spatafora J.W."/>
            <person name="Aime M.C."/>
        </authorList>
    </citation>
    <scope>NUCLEOTIDE SEQUENCE [LARGE SCALE GENOMIC DNA]</scope>
    <source>
        <strain evidence="5 6">MCA 4658</strain>
    </source>
</reference>
<evidence type="ECO:0000313" key="6">
    <source>
        <dbReference type="Proteomes" id="UP000245783"/>
    </source>
</evidence>
<dbReference type="PANTHER" id="PTHR44156">
    <property type="entry name" value="SUPERNUMERARY LIMBS, ISOFORM B-RELATED"/>
    <property type="match status" value="1"/>
</dbReference>
<accession>A0A316W030</accession>
<dbReference type="RefSeq" id="XP_025369638.1">
    <property type="nucleotide sequence ID" value="XM_025513954.1"/>
</dbReference>
<feature type="repeat" description="WD" evidence="3">
    <location>
        <begin position="418"/>
        <end position="440"/>
    </location>
</feature>
<evidence type="ECO:0000256" key="3">
    <source>
        <dbReference type="PROSITE-ProRule" id="PRU00221"/>
    </source>
</evidence>
<evidence type="ECO:0000256" key="4">
    <source>
        <dbReference type="SAM" id="MobiDB-lite"/>
    </source>
</evidence>
<feature type="repeat" description="WD" evidence="3">
    <location>
        <begin position="104"/>
        <end position="140"/>
    </location>
</feature>
<dbReference type="Gene3D" id="2.130.10.10">
    <property type="entry name" value="YVTN repeat-like/Quinoprotein amine dehydrogenase"/>
    <property type="match status" value="2"/>
</dbReference>
<evidence type="ECO:0000256" key="2">
    <source>
        <dbReference type="ARBA" id="ARBA00022737"/>
    </source>
</evidence>
<dbReference type="InterPro" id="IPR001680">
    <property type="entry name" value="WD40_rpt"/>
</dbReference>
<evidence type="ECO:0000256" key="1">
    <source>
        <dbReference type="ARBA" id="ARBA00022574"/>
    </source>
</evidence>
<proteinExistence type="predicted"/>
<dbReference type="AlphaFoldDB" id="A0A316W030"/>
<dbReference type="InterPro" id="IPR015943">
    <property type="entry name" value="WD40/YVTN_repeat-like_dom_sf"/>
</dbReference>
<name>A0A316W030_9BASI</name>
<dbReference type="InterPro" id="IPR019775">
    <property type="entry name" value="WD40_repeat_CS"/>
</dbReference>
<dbReference type="PROSITE" id="PS50082">
    <property type="entry name" value="WD_REPEATS_2"/>
    <property type="match status" value="3"/>
</dbReference>
<dbReference type="InterPro" id="IPR020472">
    <property type="entry name" value="WD40_PAC1"/>
</dbReference>
<dbReference type="PROSITE" id="PS00678">
    <property type="entry name" value="WD_REPEATS_1"/>
    <property type="match status" value="2"/>
</dbReference>
<evidence type="ECO:0000313" key="5">
    <source>
        <dbReference type="EMBL" id="PWN42478.1"/>
    </source>
</evidence>
<dbReference type="SUPFAM" id="SSF50978">
    <property type="entry name" value="WD40 repeat-like"/>
    <property type="match status" value="1"/>
</dbReference>
<feature type="compositionally biased region" description="Acidic residues" evidence="4">
    <location>
        <begin position="574"/>
        <end position="590"/>
    </location>
</feature>
<keyword evidence="6" id="KW-1185">Reference proteome</keyword>
<dbReference type="InterPro" id="IPR053299">
    <property type="entry name" value="ASTRA_WD_repeat"/>
</dbReference>
<keyword evidence="1 3" id="KW-0853">WD repeat</keyword>
<protein>
    <submittedName>
        <fullName evidence="5">WD40 repeat-like protein</fullName>
    </submittedName>
</protein>
<dbReference type="OrthoDB" id="6262491at2759"/>
<dbReference type="Proteomes" id="UP000245783">
    <property type="component" value="Unassembled WGS sequence"/>
</dbReference>
<organism evidence="5 6">
    <name type="scientific">Ceraceosorus guamensis</name>
    <dbReference type="NCBI Taxonomy" id="1522189"/>
    <lineage>
        <taxon>Eukaryota</taxon>
        <taxon>Fungi</taxon>
        <taxon>Dikarya</taxon>
        <taxon>Basidiomycota</taxon>
        <taxon>Ustilaginomycotina</taxon>
        <taxon>Exobasidiomycetes</taxon>
        <taxon>Ceraceosorales</taxon>
        <taxon>Ceraceosoraceae</taxon>
        <taxon>Ceraceosorus</taxon>
    </lineage>
</organism>
<keyword evidence="2" id="KW-0677">Repeat</keyword>
<sequence>MQATSASSLFQSTASLEIGLSRASKAARTSAGSQYGSPIWLGRKQEDLNALAEGAAGADGGADKVLALEVERDEGSDEAAAWVASSGGLVRRIDLETGTITHSVRAHNAPVSGLCLYPVTAGRTLLVTSSWDKSIRFWTVPPRLHTRASASKHVKASLQQVLTIKDAGSDFIKALHVLSAQDQEVLLSGGSDKIVRVWDLAPLKAWAASLQDSQWLSISSAESSHAPQPAMLHAFREHTRPITCFASFAPRLGHHGPSSDGHAATSQPTHLVYSADSMGKVLELELSLQREGAISARVEVKRELVGNETGVVDLSAGWRAEEDEDEHGEVRWTAELWTASHDKVARLYLPDSETAASGTGGLRAAGSSSRSGQVLGRLAPLDPSRRIEHSSYVKVVLPLAHLASHRPDPSSEALRDILVTGETDGDLRVWDLSSQGVDQVDESKEDTSAGQPVTRRTIQGEAVQTGPGARLIRAMEAHWHEVIVIRPWWRDRTRPLPEPNQEATETREIKVEAAKANQCEWWLVTAGLDGSVRRWRAADIITPAPSVQKDSDVASASQKPPLIDKGAAKKADPEMTEEEERELQELMDED</sequence>
<dbReference type="InterPro" id="IPR036322">
    <property type="entry name" value="WD40_repeat_dom_sf"/>
</dbReference>
<gene>
    <name evidence="5" type="ORF">IE81DRAFT_323450</name>
</gene>
<feature type="repeat" description="WD" evidence="3">
    <location>
        <begin position="182"/>
        <end position="200"/>
    </location>
</feature>
<dbReference type="PRINTS" id="PR00320">
    <property type="entry name" value="GPROTEINBRPT"/>
</dbReference>
<dbReference type="GeneID" id="37035824"/>
<dbReference type="Pfam" id="PF00400">
    <property type="entry name" value="WD40"/>
    <property type="match status" value="2"/>
</dbReference>
<dbReference type="InParanoid" id="A0A316W030"/>
<feature type="region of interest" description="Disordered" evidence="4">
    <location>
        <begin position="544"/>
        <end position="590"/>
    </location>
</feature>
<dbReference type="EMBL" id="KZ819379">
    <property type="protein sequence ID" value="PWN42478.1"/>
    <property type="molecule type" value="Genomic_DNA"/>
</dbReference>
<dbReference type="SMART" id="SM00320">
    <property type="entry name" value="WD40"/>
    <property type="match status" value="4"/>
</dbReference>
<dbReference type="STRING" id="1522189.A0A316W030"/>
<feature type="region of interest" description="Disordered" evidence="4">
    <location>
        <begin position="355"/>
        <end position="374"/>
    </location>
</feature>